<name>A0A0M8MX03_ESCWE</name>
<reference evidence="4 5" key="1">
    <citation type="submission" date="2015-07" db="EMBL/GenBank/DDBJ databases">
        <title>The genome of the fungus Escovopsis weberi, a specialized disease agent of ant agriculture.</title>
        <authorList>
            <person name="de Man T.J."/>
            <person name="Stajich J.E."/>
            <person name="Kubicek C.P."/>
            <person name="Chenthamara K."/>
            <person name="Atanasova L."/>
            <person name="Druzhinina I.S."/>
            <person name="Birnbaum S."/>
            <person name="Barribeau S.M."/>
            <person name="Teiling C."/>
            <person name="Suen G."/>
            <person name="Currie C."/>
            <person name="Gerardo N.M."/>
        </authorList>
    </citation>
    <scope>NUCLEOTIDE SEQUENCE [LARGE SCALE GENOMIC DNA]</scope>
</reference>
<dbReference type="Pfam" id="PF03061">
    <property type="entry name" value="4HBT"/>
    <property type="match status" value="1"/>
</dbReference>
<evidence type="ECO:0000313" key="4">
    <source>
        <dbReference type="EMBL" id="KOS21076.1"/>
    </source>
</evidence>
<feature type="transmembrane region" description="Helical" evidence="2">
    <location>
        <begin position="73"/>
        <end position="92"/>
    </location>
</feature>
<sequence>MFGQQLGRSARRAGQAAWCRILTQQGQTASQRRCYAAGAPSAQGSSSSSGGGSGGSGGGGDSRTSTAGRAAGLLSYGAAFCGLGAAATWYVMGRQLKGFSDAESIMRFVPATEKQRRIEARINALPLVAELRANADFTESRPHMKMAPAVGRQSLTGGTLATPERLAVPPYIWSEKGGKSLVCVGYAGGELCGYPGKLHGGFLATMLDEGLARCCFAALPHRIAMTARLELDYRKPASAEDYFVMRARTTKVEGRKAWVEGWIETLPKEGEEPVVLVEAKALFVSPKFAAMIPKIIE</sequence>
<dbReference type="PANTHER" id="PTHR47260">
    <property type="entry name" value="UPF0644 PROTEIN PB2B4.06"/>
    <property type="match status" value="1"/>
</dbReference>
<feature type="compositionally biased region" description="Gly residues" evidence="1">
    <location>
        <begin position="49"/>
        <end position="61"/>
    </location>
</feature>
<keyword evidence="2" id="KW-1133">Transmembrane helix</keyword>
<dbReference type="SUPFAM" id="SSF54637">
    <property type="entry name" value="Thioesterase/thiol ester dehydrase-isomerase"/>
    <property type="match status" value="1"/>
</dbReference>
<evidence type="ECO:0000259" key="3">
    <source>
        <dbReference type="Pfam" id="PF03061"/>
    </source>
</evidence>
<dbReference type="PANTHER" id="PTHR47260:SF7">
    <property type="entry name" value="THIOESTERASE FAMILY PROTEIN (AFU_ORTHOLOGUE AFUA_1G10800)"/>
    <property type="match status" value="1"/>
</dbReference>
<dbReference type="STRING" id="150374.A0A0M8MX03"/>
<keyword evidence="2" id="KW-0472">Membrane</keyword>
<proteinExistence type="predicted"/>
<accession>A0A0M8MX03</accession>
<feature type="domain" description="Thioesterase" evidence="3">
    <location>
        <begin position="196"/>
        <end position="260"/>
    </location>
</feature>
<feature type="compositionally biased region" description="Low complexity" evidence="1">
    <location>
        <begin position="39"/>
        <end position="48"/>
    </location>
</feature>
<keyword evidence="2" id="KW-0812">Transmembrane</keyword>
<organism evidence="4 5">
    <name type="scientific">Escovopsis weberi</name>
    <dbReference type="NCBI Taxonomy" id="150374"/>
    <lineage>
        <taxon>Eukaryota</taxon>
        <taxon>Fungi</taxon>
        <taxon>Dikarya</taxon>
        <taxon>Ascomycota</taxon>
        <taxon>Pezizomycotina</taxon>
        <taxon>Sordariomycetes</taxon>
        <taxon>Hypocreomycetidae</taxon>
        <taxon>Hypocreales</taxon>
        <taxon>Hypocreaceae</taxon>
        <taxon>Escovopsis</taxon>
    </lineage>
</organism>
<dbReference type="Gene3D" id="3.10.129.10">
    <property type="entry name" value="Hotdog Thioesterase"/>
    <property type="match status" value="1"/>
</dbReference>
<dbReference type="AlphaFoldDB" id="A0A0M8MX03"/>
<feature type="region of interest" description="Disordered" evidence="1">
    <location>
        <begin position="39"/>
        <end position="64"/>
    </location>
</feature>
<gene>
    <name evidence="4" type="ORF">ESCO_004288</name>
</gene>
<dbReference type="OrthoDB" id="506431at2759"/>
<dbReference type="Proteomes" id="UP000053831">
    <property type="component" value="Unassembled WGS sequence"/>
</dbReference>
<dbReference type="InterPro" id="IPR052061">
    <property type="entry name" value="PTE-AB_protein"/>
</dbReference>
<protein>
    <submittedName>
        <fullName evidence="4">UPF0644 protein</fullName>
    </submittedName>
</protein>
<dbReference type="InterPro" id="IPR029069">
    <property type="entry name" value="HotDog_dom_sf"/>
</dbReference>
<dbReference type="InterPro" id="IPR006683">
    <property type="entry name" value="Thioestr_dom"/>
</dbReference>
<evidence type="ECO:0000256" key="1">
    <source>
        <dbReference type="SAM" id="MobiDB-lite"/>
    </source>
</evidence>
<dbReference type="EMBL" id="LGSR01000013">
    <property type="protein sequence ID" value="KOS21076.1"/>
    <property type="molecule type" value="Genomic_DNA"/>
</dbReference>
<keyword evidence="5" id="KW-1185">Reference proteome</keyword>
<dbReference type="CDD" id="cd03443">
    <property type="entry name" value="PaaI_thioesterase"/>
    <property type="match status" value="1"/>
</dbReference>
<evidence type="ECO:0000256" key="2">
    <source>
        <dbReference type="SAM" id="Phobius"/>
    </source>
</evidence>
<comment type="caution">
    <text evidence="4">The sequence shown here is derived from an EMBL/GenBank/DDBJ whole genome shotgun (WGS) entry which is preliminary data.</text>
</comment>
<evidence type="ECO:0000313" key="5">
    <source>
        <dbReference type="Proteomes" id="UP000053831"/>
    </source>
</evidence>